<dbReference type="OrthoDB" id="2335at2157"/>
<name>I3D2T9_9ARCH</name>
<sequence length="71" mass="8107">MKQSDIDEILSHINEKFNDDVPSLVKIIVRKKITKLERFEINSLPSSLRECTVEDLIEIVKNGLVSGNLKL</sequence>
<gene>
    <name evidence="1" type="ORF">BD31_I0126</name>
</gene>
<protein>
    <submittedName>
        <fullName evidence="1">Uncharacterized protein</fullName>
    </submittedName>
</protein>
<dbReference type="PATRIC" id="fig|859350.6.peg.1054"/>
<dbReference type="AlphaFoldDB" id="I3D2T9"/>
<keyword evidence="2" id="KW-1185">Reference proteome</keyword>
<dbReference type="RefSeq" id="WP_008299518.1">
    <property type="nucleotide sequence ID" value="NZ_AEXL02000090.1"/>
</dbReference>
<accession>I3D2T9</accession>
<evidence type="ECO:0000313" key="2">
    <source>
        <dbReference type="Proteomes" id="UP000003423"/>
    </source>
</evidence>
<reference evidence="1 2" key="1">
    <citation type="journal article" date="2012" name="J. Bacteriol.">
        <title>Genome sequence of "Candidatus Nitrosopumilus salaria" BD31, an ammonia-oxidizing archaeon from the San Francisco Bay estuary.</title>
        <authorList>
            <person name="Mosier A.C."/>
            <person name="Allen E.E."/>
            <person name="Kim M."/>
            <person name="Ferriera S."/>
            <person name="Francis C.A."/>
        </authorList>
    </citation>
    <scope>NUCLEOTIDE SEQUENCE [LARGE SCALE GENOMIC DNA]</scope>
    <source>
        <strain evidence="1 2">BD31</strain>
    </source>
</reference>
<proteinExistence type="predicted"/>
<comment type="caution">
    <text evidence="1">The sequence shown here is derived from an EMBL/GenBank/DDBJ whole genome shotgun (WGS) entry which is preliminary data.</text>
</comment>
<evidence type="ECO:0000313" key="1">
    <source>
        <dbReference type="EMBL" id="EIJ66032.1"/>
    </source>
</evidence>
<organism evidence="1 2">
    <name type="scientific">Candidatus Nitrosopumilus salarius BD31</name>
    <dbReference type="NCBI Taxonomy" id="859350"/>
    <lineage>
        <taxon>Archaea</taxon>
        <taxon>Nitrososphaerota</taxon>
        <taxon>Nitrososphaeria</taxon>
        <taxon>Nitrosopumilales</taxon>
        <taxon>Nitrosopumilaceae</taxon>
        <taxon>Nitrosopumilus</taxon>
    </lineage>
</organism>
<dbReference type="EMBL" id="AEXL02000090">
    <property type="protein sequence ID" value="EIJ66032.1"/>
    <property type="molecule type" value="Genomic_DNA"/>
</dbReference>
<dbReference type="Proteomes" id="UP000003423">
    <property type="component" value="Unassembled WGS sequence"/>
</dbReference>